<protein>
    <submittedName>
        <fullName evidence="2">Glycosyltransferase</fullName>
    </submittedName>
</protein>
<evidence type="ECO:0000313" key="3">
    <source>
        <dbReference type="Proteomes" id="UP000316798"/>
    </source>
</evidence>
<dbReference type="EMBL" id="CP035503">
    <property type="protein sequence ID" value="QDL39622.1"/>
    <property type="molecule type" value="Genomic_DNA"/>
</dbReference>
<evidence type="ECO:0000259" key="1">
    <source>
        <dbReference type="Pfam" id="PF13579"/>
    </source>
</evidence>
<dbReference type="Pfam" id="PF13579">
    <property type="entry name" value="Glyco_trans_4_4"/>
    <property type="match status" value="1"/>
</dbReference>
<dbReference type="AlphaFoldDB" id="A0A515DGS6"/>
<name>A0A515DGS6_9BURK</name>
<gene>
    <name evidence="2" type="ORF">EUB48_04180</name>
</gene>
<accession>A0A515DGS6</accession>
<dbReference type="InterPro" id="IPR028098">
    <property type="entry name" value="Glyco_trans_4-like_N"/>
</dbReference>
<feature type="domain" description="Glycosyltransferase subfamily 4-like N-terminal" evidence="1">
    <location>
        <begin position="16"/>
        <end position="199"/>
    </location>
</feature>
<reference evidence="2 3" key="1">
    <citation type="submission" date="2019-01" db="EMBL/GenBank/DDBJ databases">
        <title>Genomic insights into a novel species Rhodoferax sp.</title>
        <authorList>
            <person name="Jin L."/>
        </authorList>
    </citation>
    <scope>NUCLEOTIDE SEQUENCE [LARGE SCALE GENOMIC DNA]</scope>
    <source>
        <strain evidence="2 3">CHu59-6-5</strain>
    </source>
</reference>
<dbReference type="KEGG" id="rhf:EUB48_04180"/>
<dbReference type="OrthoDB" id="9794575at2"/>
<sequence>MIAYHFPPLAGSSGIQRTLRFVQHLPALGWQPLVLSAHPRAYENTSDDLLADVPTATVVRRAFALDTARHLQLKGRYLGWMARPDRWISWKFDAIRQGIKLIDEYKPDVIWSTYPIATAHVIASKLHRKTGIPWIADFRDPMAQDGYPADPRTWQSYQAIEADAAARARCCVFTTPGAARMYQQRYPAAASRMVVLENGYDEESFASVAPQATTGSTLANGRRPLLMLHSGIVYPSERDPTQLFEALGRLQKTGVLSPADLRIRFRASVHDDLLQSLAQAHGAQGFIELCPAIPYREALAEMLAVDALLVMQASNCNAQIPAKIYEYLRAGKPILGLTDPAGDTAGVLRGAGLNDIARLDSADEIARVLPALMHDWRQGKAALPPAQAVQQASRRGRSQALASLLAQATAASGVAASRY</sequence>
<keyword evidence="3" id="KW-1185">Reference proteome</keyword>
<organism evidence="2 3">
    <name type="scientific">Rhodoferax sediminis</name>
    <dbReference type="NCBI Taxonomy" id="2509614"/>
    <lineage>
        <taxon>Bacteria</taxon>
        <taxon>Pseudomonadati</taxon>
        <taxon>Pseudomonadota</taxon>
        <taxon>Betaproteobacteria</taxon>
        <taxon>Burkholderiales</taxon>
        <taxon>Comamonadaceae</taxon>
        <taxon>Rhodoferax</taxon>
    </lineage>
</organism>
<dbReference type="Gene3D" id="3.40.50.2000">
    <property type="entry name" value="Glycogen Phosphorylase B"/>
    <property type="match status" value="1"/>
</dbReference>
<dbReference type="Proteomes" id="UP000316798">
    <property type="component" value="Chromosome"/>
</dbReference>
<evidence type="ECO:0000313" key="2">
    <source>
        <dbReference type="EMBL" id="QDL39622.1"/>
    </source>
</evidence>
<dbReference type="GO" id="GO:0016757">
    <property type="term" value="F:glycosyltransferase activity"/>
    <property type="evidence" value="ECO:0007669"/>
    <property type="project" value="UniProtKB-ARBA"/>
</dbReference>
<dbReference type="SUPFAM" id="SSF53756">
    <property type="entry name" value="UDP-Glycosyltransferase/glycogen phosphorylase"/>
    <property type="match status" value="1"/>
</dbReference>
<keyword evidence="2" id="KW-0808">Transferase</keyword>
<proteinExistence type="predicted"/>